<feature type="region of interest" description="Disordered" evidence="1">
    <location>
        <begin position="41"/>
        <end position="71"/>
    </location>
</feature>
<feature type="compositionally biased region" description="Polar residues" evidence="1">
    <location>
        <begin position="55"/>
        <end position="67"/>
    </location>
</feature>
<gene>
    <name evidence="2" type="ORF">C8R41DRAFT_811307</name>
</gene>
<evidence type="ECO:0000256" key="1">
    <source>
        <dbReference type="SAM" id="MobiDB-lite"/>
    </source>
</evidence>
<accession>A0ABQ8VVJ0</accession>
<protein>
    <submittedName>
        <fullName evidence="2">Uncharacterized protein</fullName>
    </submittedName>
</protein>
<dbReference type="Proteomes" id="UP001150217">
    <property type="component" value="Unassembled WGS sequence"/>
</dbReference>
<organism evidence="2 3">
    <name type="scientific">Lentinula lateritia</name>
    <dbReference type="NCBI Taxonomy" id="40482"/>
    <lineage>
        <taxon>Eukaryota</taxon>
        <taxon>Fungi</taxon>
        <taxon>Dikarya</taxon>
        <taxon>Basidiomycota</taxon>
        <taxon>Agaricomycotina</taxon>
        <taxon>Agaricomycetes</taxon>
        <taxon>Agaricomycetidae</taxon>
        <taxon>Agaricales</taxon>
        <taxon>Marasmiineae</taxon>
        <taxon>Omphalotaceae</taxon>
        <taxon>Lentinula</taxon>
    </lineage>
</organism>
<evidence type="ECO:0000313" key="3">
    <source>
        <dbReference type="Proteomes" id="UP001150217"/>
    </source>
</evidence>
<evidence type="ECO:0000313" key="2">
    <source>
        <dbReference type="EMBL" id="KAJ4500404.1"/>
    </source>
</evidence>
<comment type="caution">
    <text evidence="2">The sequence shown here is derived from an EMBL/GenBank/DDBJ whole genome shotgun (WGS) entry which is preliminary data.</text>
</comment>
<reference evidence="2" key="1">
    <citation type="submission" date="2022-08" db="EMBL/GenBank/DDBJ databases">
        <title>A Global Phylogenomic Analysis of the Shiitake Genus Lentinula.</title>
        <authorList>
            <consortium name="DOE Joint Genome Institute"/>
            <person name="Sierra-Patev S."/>
            <person name="Min B."/>
            <person name="Naranjo-Ortiz M."/>
            <person name="Looney B."/>
            <person name="Konkel Z."/>
            <person name="Slot J.C."/>
            <person name="Sakamoto Y."/>
            <person name="Steenwyk J.L."/>
            <person name="Rokas A."/>
            <person name="Carro J."/>
            <person name="Camarero S."/>
            <person name="Ferreira P."/>
            <person name="Molpeceres G."/>
            <person name="Ruiz-Duenas F.J."/>
            <person name="Serrano A."/>
            <person name="Henrissat B."/>
            <person name="Drula E."/>
            <person name="Hughes K.W."/>
            <person name="Mata J.L."/>
            <person name="Ishikawa N.K."/>
            <person name="Vargas-Isla R."/>
            <person name="Ushijima S."/>
            <person name="Smith C.A."/>
            <person name="Ahrendt S."/>
            <person name="Andreopoulos W."/>
            <person name="He G."/>
            <person name="Labutti K."/>
            <person name="Lipzen A."/>
            <person name="Ng V."/>
            <person name="Riley R."/>
            <person name="Sandor L."/>
            <person name="Barry K."/>
            <person name="Martinez A.T."/>
            <person name="Xiao Y."/>
            <person name="Gibbons J.G."/>
            <person name="Terashima K."/>
            <person name="Grigoriev I.V."/>
            <person name="Hibbett D.S."/>
        </authorList>
    </citation>
    <scope>NUCLEOTIDE SEQUENCE</scope>
    <source>
        <strain evidence="2">RHP3577 ss4</strain>
    </source>
</reference>
<sequence length="258" mass="28360">MKSWFIHNRKKLIMPQETMNATVVNSTASPVDIHKLTIKIPGPKPDSDPAAEPSSAMSIDIPQSGSGTVRYKRRSGKARLTSYPSIKLSAVPQLVVLADTTKKPSTRLIETWASLLKASPDDVERWVKDHQAQGANQVDSTAPTIPSGPSEPARTSVQPDESESDEEPLMIGIPSPQMQSENTLIDQPPQIPPKDQLLLAIHTRLSSATSDSSSPETVSQFNTLFEPYGAMMERFVQDIETGKLERMGWSFNRKLVQS</sequence>
<feature type="region of interest" description="Disordered" evidence="1">
    <location>
        <begin position="129"/>
        <end position="171"/>
    </location>
</feature>
<dbReference type="EMBL" id="JANVFT010000006">
    <property type="protein sequence ID" value="KAJ4500404.1"/>
    <property type="molecule type" value="Genomic_DNA"/>
</dbReference>
<proteinExistence type="predicted"/>
<name>A0ABQ8VVJ0_9AGAR</name>
<keyword evidence="3" id="KW-1185">Reference proteome</keyword>
<feature type="compositionally biased region" description="Polar residues" evidence="1">
    <location>
        <begin position="133"/>
        <end position="144"/>
    </location>
</feature>